<feature type="compositionally biased region" description="Basic and acidic residues" evidence="1">
    <location>
        <begin position="1"/>
        <end position="12"/>
    </location>
</feature>
<dbReference type="EMBL" id="JANCYW010000020">
    <property type="protein sequence ID" value="KAK4538753.1"/>
    <property type="molecule type" value="Genomic_DNA"/>
</dbReference>
<evidence type="ECO:0000313" key="3">
    <source>
        <dbReference type="Proteomes" id="UP001301350"/>
    </source>
</evidence>
<sequence length="260" mass="27684">MANGERDERAHEPVTGSDVPRKSQSRNALGLPRTLPGEGWGGVGERRTPFSPNGRGDALSSGSERSPSGSRSPKDGRSSLEGVLHALADKAHISRENSESSEDGRRAGHATGGAMRRREVPPLRLQRATGGGTEGPHWSSSSCISRSATEDPTLAAAQMPFLNTPRLGSFDGGAGGVLRSQDSWRPTIPQDEVFCAVDGQQVAKLEKVVEALRALAPDDDETCTIPGTELRAMLEHRGVHADIDTVQRLLHEASTIDIDC</sequence>
<reference evidence="2 3" key="1">
    <citation type="submission" date="2022-07" db="EMBL/GenBank/DDBJ databases">
        <title>Genome-wide signatures of adaptation to extreme environments.</title>
        <authorList>
            <person name="Cho C.H."/>
            <person name="Yoon H.S."/>
        </authorList>
    </citation>
    <scope>NUCLEOTIDE SEQUENCE [LARGE SCALE GENOMIC DNA]</scope>
    <source>
        <strain evidence="2 3">DBV 063 E5</strain>
    </source>
</reference>
<accession>A0AAV9J2D7</accession>
<proteinExistence type="predicted"/>
<evidence type="ECO:0000256" key="1">
    <source>
        <dbReference type="SAM" id="MobiDB-lite"/>
    </source>
</evidence>
<evidence type="ECO:0000313" key="2">
    <source>
        <dbReference type="EMBL" id="KAK4538753.1"/>
    </source>
</evidence>
<name>A0AAV9J2D7_CYACA</name>
<dbReference type="AlphaFoldDB" id="A0AAV9J2D7"/>
<keyword evidence="3" id="KW-1185">Reference proteome</keyword>
<dbReference type="Proteomes" id="UP001301350">
    <property type="component" value="Unassembled WGS sequence"/>
</dbReference>
<feature type="compositionally biased region" description="Low complexity" evidence="1">
    <location>
        <begin position="60"/>
        <end position="71"/>
    </location>
</feature>
<feature type="region of interest" description="Disordered" evidence="1">
    <location>
        <begin position="1"/>
        <end position="146"/>
    </location>
</feature>
<comment type="caution">
    <text evidence="2">The sequence shown here is derived from an EMBL/GenBank/DDBJ whole genome shotgun (WGS) entry which is preliminary data.</text>
</comment>
<organism evidence="2 3">
    <name type="scientific">Cyanidium caldarium</name>
    <name type="common">Red alga</name>
    <dbReference type="NCBI Taxonomy" id="2771"/>
    <lineage>
        <taxon>Eukaryota</taxon>
        <taxon>Rhodophyta</taxon>
        <taxon>Bangiophyceae</taxon>
        <taxon>Cyanidiales</taxon>
        <taxon>Cyanidiaceae</taxon>
        <taxon>Cyanidium</taxon>
    </lineage>
</organism>
<protein>
    <submittedName>
        <fullName evidence="2">Uncharacterized protein</fullName>
    </submittedName>
</protein>
<feature type="compositionally biased region" description="Basic and acidic residues" evidence="1">
    <location>
        <begin position="87"/>
        <end position="106"/>
    </location>
</feature>
<gene>
    <name evidence="2" type="ORF">CDCA_CDCA20G4778</name>
</gene>